<name>A0ABU6R412_9FABA</name>
<dbReference type="PANTHER" id="PTHR47364:SF2">
    <property type="entry name" value="CYSTEINE PROTEINASE INHIBITOR 5"/>
    <property type="match status" value="1"/>
</dbReference>
<evidence type="ECO:0000256" key="2">
    <source>
        <dbReference type="ARBA" id="ARBA00022704"/>
    </source>
</evidence>
<organism evidence="5 6">
    <name type="scientific">Stylosanthes scabra</name>
    <dbReference type="NCBI Taxonomy" id="79078"/>
    <lineage>
        <taxon>Eukaryota</taxon>
        <taxon>Viridiplantae</taxon>
        <taxon>Streptophyta</taxon>
        <taxon>Embryophyta</taxon>
        <taxon>Tracheophyta</taxon>
        <taxon>Spermatophyta</taxon>
        <taxon>Magnoliopsida</taxon>
        <taxon>eudicotyledons</taxon>
        <taxon>Gunneridae</taxon>
        <taxon>Pentapetalae</taxon>
        <taxon>rosids</taxon>
        <taxon>fabids</taxon>
        <taxon>Fabales</taxon>
        <taxon>Fabaceae</taxon>
        <taxon>Papilionoideae</taxon>
        <taxon>50 kb inversion clade</taxon>
        <taxon>dalbergioids sensu lato</taxon>
        <taxon>Dalbergieae</taxon>
        <taxon>Pterocarpus clade</taxon>
        <taxon>Stylosanthes</taxon>
    </lineage>
</organism>
<dbReference type="Pfam" id="PF16845">
    <property type="entry name" value="SQAPI"/>
    <property type="match status" value="1"/>
</dbReference>
<dbReference type="EMBL" id="JASCZI010030216">
    <property type="protein sequence ID" value="MED6118589.1"/>
    <property type="molecule type" value="Genomic_DNA"/>
</dbReference>
<feature type="signal peptide" evidence="3">
    <location>
        <begin position="1"/>
        <end position="24"/>
    </location>
</feature>
<dbReference type="Gene3D" id="3.10.450.10">
    <property type="match status" value="1"/>
</dbReference>
<gene>
    <name evidence="5" type="ORF">PIB30_004194</name>
</gene>
<dbReference type="SUPFAM" id="SSF54403">
    <property type="entry name" value="Cystatin/monellin"/>
    <property type="match status" value="1"/>
</dbReference>
<reference evidence="5 6" key="1">
    <citation type="journal article" date="2023" name="Plants (Basel)">
        <title>Bridging the Gap: Combining Genomics and Transcriptomics Approaches to Understand Stylosanthes scabra, an Orphan Legume from the Brazilian Caatinga.</title>
        <authorList>
            <person name="Ferreira-Neto J.R.C."/>
            <person name="da Silva M.D."/>
            <person name="Binneck E."/>
            <person name="de Melo N.F."/>
            <person name="da Silva R.H."/>
            <person name="de Melo A.L.T.M."/>
            <person name="Pandolfi V."/>
            <person name="Bustamante F.O."/>
            <person name="Brasileiro-Vidal A.C."/>
            <person name="Benko-Iseppon A.M."/>
        </authorList>
    </citation>
    <scope>NUCLEOTIDE SEQUENCE [LARGE SCALE GENOMIC DNA]</scope>
    <source>
        <tissue evidence="5">Leaves</tissue>
    </source>
</reference>
<keyword evidence="2" id="KW-0789">Thiol protease inhibitor</keyword>
<keyword evidence="1" id="KW-0646">Protease inhibitor</keyword>
<protein>
    <recommendedName>
        <fullName evidence="4">Cystatin domain-containing protein</fullName>
    </recommendedName>
</protein>
<evidence type="ECO:0000313" key="5">
    <source>
        <dbReference type="EMBL" id="MED6118589.1"/>
    </source>
</evidence>
<feature type="domain" description="Cystatin" evidence="4">
    <location>
        <begin position="51"/>
        <end position="116"/>
    </location>
</feature>
<evidence type="ECO:0000313" key="6">
    <source>
        <dbReference type="Proteomes" id="UP001341840"/>
    </source>
</evidence>
<keyword evidence="3" id="KW-0732">Signal</keyword>
<feature type="chain" id="PRO_5047141580" description="Cystatin domain-containing protein" evidence="3">
    <location>
        <begin position="25"/>
        <end position="157"/>
    </location>
</feature>
<dbReference type="CDD" id="cd00042">
    <property type="entry name" value="CY"/>
    <property type="match status" value="1"/>
</dbReference>
<evidence type="ECO:0000256" key="1">
    <source>
        <dbReference type="ARBA" id="ARBA00022690"/>
    </source>
</evidence>
<evidence type="ECO:0000256" key="3">
    <source>
        <dbReference type="SAM" id="SignalP"/>
    </source>
</evidence>
<dbReference type="InterPro" id="IPR000010">
    <property type="entry name" value="Cystatin_dom"/>
</dbReference>
<dbReference type="InterPro" id="IPR046350">
    <property type="entry name" value="Cystatin_sf"/>
</dbReference>
<dbReference type="PANTHER" id="PTHR47364">
    <property type="entry name" value="CYSTEINE PROTEINASE INHIBITOR 5"/>
    <property type="match status" value="1"/>
</dbReference>
<comment type="caution">
    <text evidence="5">The sequence shown here is derived from an EMBL/GenBank/DDBJ whole genome shotgun (WGS) entry which is preliminary data.</text>
</comment>
<keyword evidence="6" id="KW-1185">Reference proteome</keyword>
<accession>A0ABU6R412</accession>
<sequence length="157" mass="17913">MRTRCLIIIVTLLFLFCFDPPYYSTAFTDTATRRQGSSASLMSRRIHVDVDVNDPEVIEIADFAVSEHNKSDPLYLKLSKILSCTKLYNTFGGASYSIQLLADDGVDTNMYLARVFLWMHVVDDCEKYSARVLYEASLFNSSYQLQSFELIPPPLQQ</sequence>
<proteinExistence type="predicted"/>
<dbReference type="Proteomes" id="UP001341840">
    <property type="component" value="Unassembled WGS sequence"/>
</dbReference>
<evidence type="ECO:0000259" key="4">
    <source>
        <dbReference type="Pfam" id="PF16845"/>
    </source>
</evidence>